<dbReference type="PROSITE" id="PS00080">
    <property type="entry name" value="MULTICOPPER_OXIDASE2"/>
    <property type="match status" value="1"/>
</dbReference>
<evidence type="ECO:0000259" key="5">
    <source>
        <dbReference type="Pfam" id="PF07731"/>
    </source>
</evidence>
<dbReference type="PROSITE" id="PS51318">
    <property type="entry name" value="TAT"/>
    <property type="match status" value="1"/>
</dbReference>
<proteinExistence type="predicted"/>
<dbReference type="InterPro" id="IPR045087">
    <property type="entry name" value="Cu-oxidase_fam"/>
</dbReference>
<keyword evidence="2" id="KW-0560">Oxidoreductase</keyword>
<dbReference type="InterPro" id="IPR011706">
    <property type="entry name" value="Cu-oxidase_C"/>
</dbReference>
<dbReference type="AlphaFoldDB" id="A0A932M2B3"/>
<evidence type="ECO:0000256" key="1">
    <source>
        <dbReference type="ARBA" id="ARBA00022723"/>
    </source>
</evidence>
<evidence type="ECO:0000259" key="6">
    <source>
        <dbReference type="Pfam" id="PF07732"/>
    </source>
</evidence>
<feature type="domain" description="Plastocyanin-like" evidence="4">
    <location>
        <begin position="252"/>
        <end position="344"/>
    </location>
</feature>
<dbReference type="InterPro" id="IPR008972">
    <property type="entry name" value="Cupredoxin"/>
</dbReference>
<dbReference type="Pfam" id="PF07732">
    <property type="entry name" value="Cu-oxidase_3"/>
    <property type="match status" value="1"/>
</dbReference>
<protein>
    <submittedName>
        <fullName evidence="7">Multicopper oxidase family protein</fullName>
    </submittedName>
</protein>
<dbReference type="Pfam" id="PF07731">
    <property type="entry name" value="Cu-oxidase_2"/>
    <property type="match status" value="1"/>
</dbReference>
<keyword evidence="1" id="KW-0479">Metal-binding</keyword>
<dbReference type="InterPro" id="IPR001117">
    <property type="entry name" value="Cu-oxidase_2nd"/>
</dbReference>
<accession>A0A932M2B3</accession>
<dbReference type="PANTHER" id="PTHR11709:SF394">
    <property type="entry name" value="FI03373P-RELATED"/>
    <property type="match status" value="1"/>
</dbReference>
<name>A0A932M2B3_UNCTE</name>
<dbReference type="Proteomes" id="UP000741360">
    <property type="component" value="Unassembled WGS sequence"/>
</dbReference>
<feature type="domain" description="Plastocyanin-like" evidence="5">
    <location>
        <begin position="404"/>
        <end position="512"/>
    </location>
</feature>
<dbReference type="InterPro" id="IPR011707">
    <property type="entry name" value="Cu-oxidase-like_N"/>
</dbReference>
<dbReference type="SUPFAM" id="SSF49503">
    <property type="entry name" value="Cupredoxins"/>
    <property type="match status" value="3"/>
</dbReference>
<gene>
    <name evidence="7" type="ORF">HYY65_15070</name>
</gene>
<dbReference type="Gene3D" id="2.60.40.420">
    <property type="entry name" value="Cupredoxins - blue copper proteins"/>
    <property type="match status" value="2"/>
</dbReference>
<dbReference type="GO" id="GO:0005507">
    <property type="term" value="F:copper ion binding"/>
    <property type="evidence" value="ECO:0007669"/>
    <property type="project" value="InterPro"/>
</dbReference>
<dbReference type="PANTHER" id="PTHR11709">
    <property type="entry name" value="MULTI-COPPER OXIDASE"/>
    <property type="match status" value="1"/>
</dbReference>
<feature type="domain" description="Plastocyanin-like" evidence="6">
    <location>
        <begin position="60"/>
        <end position="173"/>
    </location>
</feature>
<dbReference type="CDD" id="cd13860">
    <property type="entry name" value="CuRO_1_2dMco_1"/>
    <property type="match status" value="1"/>
</dbReference>
<dbReference type="Pfam" id="PF00394">
    <property type="entry name" value="Cu-oxidase"/>
    <property type="match status" value="1"/>
</dbReference>
<dbReference type="EMBL" id="JACPSX010000293">
    <property type="protein sequence ID" value="MBI3016345.1"/>
    <property type="molecule type" value="Genomic_DNA"/>
</dbReference>
<evidence type="ECO:0000256" key="2">
    <source>
        <dbReference type="ARBA" id="ARBA00023002"/>
    </source>
</evidence>
<dbReference type="InterPro" id="IPR002355">
    <property type="entry name" value="Cu_oxidase_Cu_BS"/>
</dbReference>
<comment type="caution">
    <text evidence="7">The sequence shown here is derived from an EMBL/GenBank/DDBJ whole genome shotgun (WGS) entry which is preliminary data.</text>
</comment>
<evidence type="ECO:0000259" key="4">
    <source>
        <dbReference type="Pfam" id="PF00394"/>
    </source>
</evidence>
<evidence type="ECO:0000313" key="7">
    <source>
        <dbReference type="EMBL" id="MBI3016345.1"/>
    </source>
</evidence>
<evidence type="ECO:0000256" key="3">
    <source>
        <dbReference type="ARBA" id="ARBA00023008"/>
    </source>
</evidence>
<sequence>MGTTEVNGPPLTRREFLRVSGQAGLGAVTLTVAGGAFLPGPSGAQRRGSAAIREIHIETREVNWELAPGKRIKAMAYNGQIPGPELRLKEGERVRISLKNSLSEPTTIHWHGVDVPNSMDGVPGITQKPVQPGETFIYEFEARPAGTRWYHTHFQGHRQLDLGLYAPLIIEPGEPDPFPFDREYTLVMDDWATGTGTTVARTTEGTAGSRAGMGGMMGMMRGMMGGSMGRMMEGMMGRGGMGTMMGDGQRSAYDTMTINGKAYPATKSLKVRKGERVRLRLINASADHTHVIRLAGHRLQVTHTDGNPLVQPLEVDAVPIVPSERYDVLFAADRPGAWFLYCVEPGHAAAGEQVLVVYEGREDAKPEAPVEGMAGLDLWHYSLGRSRDILPAASGQERAYYLVLSGGMMGSDVWTINGKQYPRTDPLRLRKGDLARVRFENHSMEAHPMHLHGQSFKILEVNGQRLVAPIAKDSVDVEAHMGSVDIEFTAHNPGDWFFHCHKPMHMEGGMITLAKIT</sequence>
<organism evidence="7 8">
    <name type="scientific">Tectimicrobiota bacterium</name>
    <dbReference type="NCBI Taxonomy" id="2528274"/>
    <lineage>
        <taxon>Bacteria</taxon>
        <taxon>Pseudomonadati</taxon>
        <taxon>Nitrospinota/Tectimicrobiota group</taxon>
        <taxon>Candidatus Tectimicrobiota</taxon>
    </lineage>
</organism>
<dbReference type="CDD" id="cd04202">
    <property type="entry name" value="CuRO_D2_2dMcoN_like"/>
    <property type="match status" value="2"/>
</dbReference>
<keyword evidence="3" id="KW-0186">Copper</keyword>
<evidence type="ECO:0000313" key="8">
    <source>
        <dbReference type="Proteomes" id="UP000741360"/>
    </source>
</evidence>
<dbReference type="InterPro" id="IPR006311">
    <property type="entry name" value="TAT_signal"/>
</dbReference>
<reference evidence="7" key="1">
    <citation type="submission" date="2020-07" db="EMBL/GenBank/DDBJ databases">
        <title>Huge and variable diversity of episymbiotic CPR bacteria and DPANN archaea in groundwater ecosystems.</title>
        <authorList>
            <person name="He C.Y."/>
            <person name="Keren R."/>
            <person name="Whittaker M."/>
            <person name="Farag I.F."/>
            <person name="Doudna J."/>
            <person name="Cate J.H.D."/>
            <person name="Banfield J.F."/>
        </authorList>
    </citation>
    <scope>NUCLEOTIDE SEQUENCE</scope>
    <source>
        <strain evidence="7">NC_groundwater_717_Ag_S-0.2um_59_8</strain>
    </source>
</reference>
<dbReference type="GO" id="GO:0016491">
    <property type="term" value="F:oxidoreductase activity"/>
    <property type="evidence" value="ECO:0007669"/>
    <property type="project" value="UniProtKB-KW"/>
</dbReference>